<dbReference type="Proteomes" id="UP000382577">
    <property type="component" value="Unassembled WGS sequence"/>
</dbReference>
<organism evidence="7 8">
    <name type="scientific">Pandoraea fibrosis</name>
    <dbReference type="NCBI Taxonomy" id="1891094"/>
    <lineage>
        <taxon>Bacteria</taxon>
        <taxon>Pseudomonadati</taxon>
        <taxon>Pseudomonadota</taxon>
        <taxon>Betaproteobacteria</taxon>
        <taxon>Burkholderiales</taxon>
        <taxon>Burkholderiaceae</taxon>
        <taxon>Pandoraea</taxon>
    </lineage>
</organism>
<feature type="transmembrane region" description="Helical" evidence="5">
    <location>
        <begin position="98"/>
        <end position="117"/>
    </location>
</feature>
<feature type="transmembrane region" description="Helical" evidence="5">
    <location>
        <begin position="430"/>
        <end position="451"/>
    </location>
</feature>
<feature type="transmembrane region" description="Helical" evidence="5">
    <location>
        <begin position="31"/>
        <end position="54"/>
    </location>
</feature>
<dbReference type="PANTHER" id="PTHR23508">
    <property type="entry name" value="CARBOXYLIC ACID TRANSPORTER PROTEIN HOMOLOG"/>
    <property type="match status" value="1"/>
</dbReference>
<feature type="transmembrane region" description="Helical" evidence="5">
    <location>
        <begin position="182"/>
        <end position="206"/>
    </location>
</feature>
<feature type="transmembrane region" description="Helical" evidence="5">
    <location>
        <begin position="123"/>
        <end position="142"/>
    </location>
</feature>
<dbReference type="CDD" id="cd17365">
    <property type="entry name" value="MFS_PcaK_like"/>
    <property type="match status" value="1"/>
</dbReference>
<dbReference type="GO" id="GO:0046943">
    <property type="term" value="F:carboxylic acid transmembrane transporter activity"/>
    <property type="evidence" value="ECO:0007669"/>
    <property type="project" value="TreeGrafter"/>
</dbReference>
<proteinExistence type="predicted"/>
<dbReference type="PROSITE" id="PS00217">
    <property type="entry name" value="SUGAR_TRANSPORT_2"/>
    <property type="match status" value="1"/>
</dbReference>
<dbReference type="RefSeq" id="WP_263596112.1">
    <property type="nucleotide sequence ID" value="NZ_CABPRW010000001.1"/>
</dbReference>
<reference evidence="7 8" key="1">
    <citation type="submission" date="2019-08" db="EMBL/GenBank/DDBJ databases">
        <authorList>
            <person name="Peeters C."/>
        </authorList>
    </citation>
    <scope>NUCLEOTIDE SEQUENCE [LARGE SCALE GENOMIC DNA]</scope>
    <source>
        <strain evidence="7 8">LMG 31113</strain>
    </source>
</reference>
<feature type="transmembrane region" description="Helical" evidence="5">
    <location>
        <begin position="66"/>
        <end position="86"/>
    </location>
</feature>
<comment type="subcellular location">
    <subcellularLocation>
        <location evidence="1">Membrane</location>
        <topology evidence="1">Multi-pass membrane protein</topology>
    </subcellularLocation>
</comment>
<evidence type="ECO:0000313" key="7">
    <source>
        <dbReference type="EMBL" id="VVD70006.1"/>
    </source>
</evidence>
<dbReference type="InterPro" id="IPR020846">
    <property type="entry name" value="MFS_dom"/>
</dbReference>
<dbReference type="InterPro" id="IPR011701">
    <property type="entry name" value="MFS"/>
</dbReference>
<evidence type="ECO:0000256" key="4">
    <source>
        <dbReference type="ARBA" id="ARBA00023136"/>
    </source>
</evidence>
<feature type="transmembrane region" description="Helical" evidence="5">
    <location>
        <begin position="304"/>
        <end position="326"/>
    </location>
</feature>
<dbReference type="InterPro" id="IPR036259">
    <property type="entry name" value="MFS_trans_sf"/>
</dbReference>
<protein>
    <submittedName>
        <fullName evidence="7">3-hydroxybenzoate transporter MhbT</fullName>
    </submittedName>
</protein>
<evidence type="ECO:0000256" key="2">
    <source>
        <dbReference type="ARBA" id="ARBA00022692"/>
    </source>
</evidence>
<dbReference type="Gene3D" id="1.20.1250.20">
    <property type="entry name" value="MFS general substrate transporter like domains"/>
    <property type="match status" value="1"/>
</dbReference>
<evidence type="ECO:0000313" key="8">
    <source>
        <dbReference type="Proteomes" id="UP000382577"/>
    </source>
</evidence>
<dbReference type="GO" id="GO:0005886">
    <property type="term" value="C:plasma membrane"/>
    <property type="evidence" value="ECO:0007669"/>
    <property type="project" value="TreeGrafter"/>
</dbReference>
<dbReference type="EMBL" id="CABPRW010000001">
    <property type="protein sequence ID" value="VVD70006.1"/>
    <property type="molecule type" value="Genomic_DNA"/>
</dbReference>
<keyword evidence="2 5" id="KW-0812">Transmembrane</keyword>
<dbReference type="InterPro" id="IPR005829">
    <property type="entry name" value="Sugar_transporter_CS"/>
</dbReference>
<accession>A0A5E4S2M5</accession>
<feature type="transmembrane region" description="Helical" evidence="5">
    <location>
        <begin position="402"/>
        <end position="424"/>
    </location>
</feature>
<feature type="transmembrane region" description="Helical" evidence="5">
    <location>
        <begin position="154"/>
        <end position="176"/>
    </location>
</feature>
<dbReference type="AlphaFoldDB" id="A0A5E4S2M5"/>
<keyword evidence="3 5" id="KW-1133">Transmembrane helix</keyword>
<gene>
    <name evidence="7" type="primary">mhbT_2</name>
    <name evidence="7" type="ORF">PFI31113_00555</name>
</gene>
<evidence type="ECO:0000259" key="6">
    <source>
        <dbReference type="PROSITE" id="PS50850"/>
    </source>
</evidence>
<dbReference type="PANTHER" id="PTHR23508:SF10">
    <property type="entry name" value="CARBOXYLIC ACID TRANSPORTER PROTEIN HOMOLOG"/>
    <property type="match status" value="1"/>
</dbReference>
<dbReference type="Pfam" id="PF07690">
    <property type="entry name" value="MFS_1"/>
    <property type="match status" value="1"/>
</dbReference>
<evidence type="ECO:0000256" key="3">
    <source>
        <dbReference type="ARBA" id="ARBA00022989"/>
    </source>
</evidence>
<feature type="transmembrane region" description="Helical" evidence="5">
    <location>
        <begin position="276"/>
        <end position="292"/>
    </location>
</feature>
<feature type="domain" description="Major facilitator superfamily (MFS) profile" evidence="6">
    <location>
        <begin position="32"/>
        <end position="454"/>
    </location>
</feature>
<feature type="transmembrane region" description="Helical" evidence="5">
    <location>
        <begin position="338"/>
        <end position="359"/>
    </location>
</feature>
<feature type="transmembrane region" description="Helical" evidence="5">
    <location>
        <begin position="365"/>
        <end position="390"/>
    </location>
</feature>
<sequence length="460" mass="48675">MYVDSTSRTASAGDTVLRRETREPMTALQRLTLFLCFLVVAADGFDVASVGYVAPLLKHQWSLSPAQLGPVFGAGLFGLTVGSFLFGPLADRIGRKRVILISMFLFAIGSLACAWSPSVGWLVFLRFLTGAGLGGAMPNAITLSSEYSPAHNRAWLVTLMFCGFTLGLACGGYVAAWLIPHFGWQGVFVFGGLAPLVLLPIVAWQLPESLRFMVGKPAFARQMQRTLVRLGERGAASFEAEASAPRTSAEVLGGAAKAVERPVATLFNAHYRTGTLLLWLAFFCTLWVYYQISSWLPTVLTESGIGVAHAAQVGAMLPIGGTLGSLLNARLMDRFNPFVVLAFSYVVAAVSIALIGMSLHSATLVFITVFFAGFGLSGAQTGANVLVAGFYTTGARATGVSWALGIGRVGSIIGSMTGGVLLAAMSSVQVSFLVFALPAVIAGMAMIANGVRYRRQQASM</sequence>
<evidence type="ECO:0000256" key="1">
    <source>
        <dbReference type="ARBA" id="ARBA00004141"/>
    </source>
</evidence>
<keyword evidence="4 5" id="KW-0472">Membrane</keyword>
<dbReference type="PROSITE" id="PS50850">
    <property type="entry name" value="MFS"/>
    <property type="match status" value="1"/>
</dbReference>
<evidence type="ECO:0000256" key="5">
    <source>
        <dbReference type="SAM" id="Phobius"/>
    </source>
</evidence>
<dbReference type="SUPFAM" id="SSF103473">
    <property type="entry name" value="MFS general substrate transporter"/>
    <property type="match status" value="1"/>
</dbReference>
<name>A0A5E4S2M5_9BURK</name>